<dbReference type="PANTHER" id="PTHR16065">
    <property type="entry name" value="COILED-COIL DOMAIN CONTAINING 198"/>
    <property type="match status" value="1"/>
</dbReference>
<feature type="compositionally biased region" description="Basic and acidic residues" evidence="1">
    <location>
        <begin position="270"/>
        <end position="280"/>
    </location>
</feature>
<reference evidence="2" key="2">
    <citation type="submission" date="2025-05" db="UniProtKB">
        <authorList>
            <consortium name="Ensembl"/>
        </authorList>
    </citation>
    <scope>IDENTIFICATION</scope>
</reference>
<dbReference type="Ensembl" id="ENSSSCT00025085507.1">
    <property type="protein sequence ID" value="ENSSSCP00025037170.1"/>
    <property type="gene ID" value="ENSSSCG00025062478.1"/>
</dbReference>
<feature type="region of interest" description="Disordered" evidence="1">
    <location>
        <begin position="260"/>
        <end position="280"/>
    </location>
</feature>
<organism evidence="2 3">
    <name type="scientific">Sus scrofa</name>
    <name type="common">Pig</name>
    <dbReference type="NCBI Taxonomy" id="9823"/>
    <lineage>
        <taxon>Eukaryota</taxon>
        <taxon>Metazoa</taxon>
        <taxon>Chordata</taxon>
        <taxon>Craniata</taxon>
        <taxon>Vertebrata</taxon>
        <taxon>Euteleostomi</taxon>
        <taxon>Mammalia</taxon>
        <taxon>Eutheria</taxon>
        <taxon>Laurasiatheria</taxon>
        <taxon>Artiodactyla</taxon>
        <taxon>Suina</taxon>
        <taxon>Suidae</taxon>
        <taxon>Sus</taxon>
    </lineage>
</organism>
<dbReference type="Ensembl" id="ENSSSCT00040013647.1">
    <property type="protein sequence ID" value="ENSSSCP00040005224.1"/>
    <property type="gene ID" value="ENSSSCG00040010515.1"/>
</dbReference>
<dbReference type="Pfam" id="PF15398">
    <property type="entry name" value="DUF4619"/>
    <property type="match status" value="1"/>
</dbReference>
<name>A0A4X1W7M8_PIG</name>
<dbReference type="Proteomes" id="UP000314985">
    <property type="component" value="Chromosome 1"/>
</dbReference>
<sequence length="299" mass="34953">MGLSHSKAHPRVTKVAPLQDKEEETPSAGLVDFAFTQNLEEKSSCSFSRLQDRNKALEGQLPPLRETWYGRYSAVLHVPRAMYFDIPLEQGETSIIKRHPPRRLQKLEPIDLPQVMTSERLLSQQEAARTQKAKQELEKNMQIPTYPSGKRQYLHKMQMLEMNRKRQEVQVELKKSLHKEAKINKQRQRDHKTKKILQSIPRNDDGDSLISLPDETLNRSPGNSQNAEFLEHQPRNDYCPRKTGKMETWLHEQEARGQLLWDSSSSDSDELGKFEKKPRALVRTRTERIPLFDEFFDRE</sequence>
<reference evidence="2 3" key="1">
    <citation type="submission" date="2017-08" db="EMBL/GenBank/DDBJ databases">
        <title>USMARCv1.0.</title>
        <authorList>
            <person name="Hannum G.I."/>
            <person name="Koren S."/>
            <person name="Schroeder S.G."/>
            <person name="Chin S.C."/>
            <person name="Nonneman D.J."/>
            <person name="Becker S.A."/>
            <person name="Rosen B.D."/>
            <person name="Bickhart D.M."/>
            <person name="Putnam N.H."/>
            <person name="Green R.E."/>
            <person name="Tuggle C.K."/>
            <person name="Liu H."/>
            <person name="Rohrer G.A."/>
            <person name="Warr A."/>
            <person name="Hall R."/>
            <person name="Kim K."/>
            <person name="Hume D.A."/>
            <person name="Talbot R."/>
            <person name="Chow W."/>
            <person name="Howe K."/>
            <person name="Schwartz A.S."/>
            <person name="Watson M."/>
            <person name="Archibald A.L."/>
            <person name="Phillippy A.M."/>
            <person name="Smith T.P.L."/>
        </authorList>
    </citation>
    <scope>NUCLEOTIDE SEQUENCE [LARGE SCALE GENOMIC DNA]</scope>
</reference>
<evidence type="ECO:0008006" key="4">
    <source>
        <dbReference type="Google" id="ProtNLM"/>
    </source>
</evidence>
<evidence type="ECO:0000313" key="2">
    <source>
        <dbReference type="Ensembl" id="ENSSSCP00070052466.1"/>
    </source>
</evidence>
<dbReference type="InterPro" id="IPR029235">
    <property type="entry name" value="FAME"/>
</dbReference>
<dbReference type="Ensembl" id="ENSSSCT00070061532.1">
    <property type="protein sequence ID" value="ENSSSCP00070052466.1"/>
    <property type="gene ID" value="ENSSSCG00070030566.1"/>
</dbReference>
<feature type="region of interest" description="Disordered" evidence="1">
    <location>
        <begin position="180"/>
        <end position="209"/>
    </location>
</feature>
<evidence type="ECO:0000313" key="3">
    <source>
        <dbReference type="Proteomes" id="UP000314985"/>
    </source>
</evidence>
<protein>
    <recommendedName>
        <fullName evidence="4">Coiled-coil domain containing 198</fullName>
    </recommendedName>
</protein>
<proteinExistence type="predicted"/>
<feature type="compositionally biased region" description="Basic residues" evidence="1">
    <location>
        <begin position="1"/>
        <end position="12"/>
    </location>
</feature>
<feature type="region of interest" description="Disordered" evidence="1">
    <location>
        <begin position="1"/>
        <end position="25"/>
    </location>
</feature>
<dbReference type="Proteomes" id="UP000694722">
    <property type="component" value="Unplaced"/>
</dbReference>
<accession>A0A4X1W7M8</accession>
<evidence type="ECO:0000256" key="1">
    <source>
        <dbReference type="SAM" id="MobiDB-lite"/>
    </source>
</evidence>
<feature type="compositionally biased region" description="Basic residues" evidence="1">
    <location>
        <begin position="184"/>
        <end position="195"/>
    </location>
</feature>
<dbReference type="PANTHER" id="PTHR16065:SF2">
    <property type="entry name" value="COILED-COIL DOMAIN CONTAINING 198"/>
    <property type="match status" value="1"/>
</dbReference>
<dbReference type="AlphaFoldDB" id="A0A4X1W7M8"/>
<dbReference type="Proteomes" id="UP000694727">
    <property type="component" value="Unplaced"/>
</dbReference>